<organism evidence="2 3">
    <name type="scientific">Phytomonospora endophytica</name>
    <dbReference type="NCBI Taxonomy" id="714109"/>
    <lineage>
        <taxon>Bacteria</taxon>
        <taxon>Bacillati</taxon>
        <taxon>Actinomycetota</taxon>
        <taxon>Actinomycetes</taxon>
        <taxon>Micromonosporales</taxon>
        <taxon>Micromonosporaceae</taxon>
        <taxon>Phytomonospora</taxon>
    </lineage>
</organism>
<accession>A0A841FAI9</accession>
<keyword evidence="1" id="KW-1133">Transmembrane helix</keyword>
<dbReference type="InterPro" id="IPR003425">
    <property type="entry name" value="CCB3/YggT"/>
</dbReference>
<dbReference type="RefSeq" id="WP_184785638.1">
    <property type="nucleotide sequence ID" value="NZ_BONT01000034.1"/>
</dbReference>
<evidence type="ECO:0000313" key="2">
    <source>
        <dbReference type="EMBL" id="MBB6032774.1"/>
    </source>
</evidence>
<feature type="transmembrane region" description="Helical" evidence="1">
    <location>
        <begin position="66"/>
        <end position="87"/>
    </location>
</feature>
<evidence type="ECO:0000256" key="1">
    <source>
        <dbReference type="SAM" id="Phobius"/>
    </source>
</evidence>
<sequence length="101" mass="11539">MGIFWQVLYLCLYFFFMLLIGRLVAEQVLAFARRWHPGRRAAIGMELVFSATDPPLKVLRRMIPPLRLGTVSVDLAFMALLLIVYVLKQVVVRPLMDSAMG</sequence>
<dbReference type="GO" id="GO:0016020">
    <property type="term" value="C:membrane"/>
    <property type="evidence" value="ECO:0007669"/>
    <property type="project" value="InterPro"/>
</dbReference>
<reference evidence="2 3" key="1">
    <citation type="submission" date="2020-08" db="EMBL/GenBank/DDBJ databases">
        <title>Genomic Encyclopedia of Type Strains, Phase IV (KMG-IV): sequencing the most valuable type-strain genomes for metagenomic binning, comparative biology and taxonomic classification.</title>
        <authorList>
            <person name="Goeker M."/>
        </authorList>
    </citation>
    <scope>NUCLEOTIDE SEQUENCE [LARGE SCALE GENOMIC DNA]</scope>
    <source>
        <strain evidence="2 3">YIM 65646</strain>
    </source>
</reference>
<protein>
    <submittedName>
        <fullName evidence="2">YggT family protein</fullName>
    </submittedName>
</protein>
<gene>
    <name evidence="2" type="ORF">HNR73_000616</name>
</gene>
<dbReference type="Pfam" id="PF02325">
    <property type="entry name" value="CCB3_YggT"/>
    <property type="match status" value="1"/>
</dbReference>
<dbReference type="EMBL" id="JACHGT010000001">
    <property type="protein sequence ID" value="MBB6032774.1"/>
    <property type="molecule type" value="Genomic_DNA"/>
</dbReference>
<proteinExistence type="predicted"/>
<keyword evidence="3" id="KW-1185">Reference proteome</keyword>
<keyword evidence="1" id="KW-0812">Transmembrane</keyword>
<dbReference type="Proteomes" id="UP000548476">
    <property type="component" value="Unassembled WGS sequence"/>
</dbReference>
<dbReference type="AlphaFoldDB" id="A0A841FAI9"/>
<name>A0A841FAI9_9ACTN</name>
<feature type="transmembrane region" description="Helical" evidence="1">
    <location>
        <begin position="6"/>
        <end position="25"/>
    </location>
</feature>
<keyword evidence="1" id="KW-0472">Membrane</keyword>
<evidence type="ECO:0000313" key="3">
    <source>
        <dbReference type="Proteomes" id="UP000548476"/>
    </source>
</evidence>
<comment type="caution">
    <text evidence="2">The sequence shown here is derived from an EMBL/GenBank/DDBJ whole genome shotgun (WGS) entry which is preliminary data.</text>
</comment>